<accession>A0ABR4NWD2</accession>
<dbReference type="PANTHER" id="PTHR23083:SF464">
    <property type="entry name" value="TETRATRICOPEPTIDE REPEAT DOMAIN 7, ISOFORM A"/>
    <property type="match status" value="1"/>
</dbReference>
<comment type="caution">
    <text evidence="7">The sequence shown here is derived from an EMBL/GenBank/DDBJ whole genome shotgun (WGS) entry which is preliminary data.</text>
</comment>
<dbReference type="SUPFAM" id="SSF48452">
    <property type="entry name" value="TPR-like"/>
    <property type="match status" value="1"/>
</dbReference>
<evidence type="ECO:0000256" key="1">
    <source>
        <dbReference type="ARBA" id="ARBA00002550"/>
    </source>
</evidence>
<keyword evidence="4" id="KW-0254">Endocytosis</keyword>
<dbReference type="InterPro" id="IPR011990">
    <property type="entry name" value="TPR-like_helical_dom_sf"/>
</dbReference>
<evidence type="ECO:0000313" key="7">
    <source>
        <dbReference type="EMBL" id="KAL3233044.1"/>
    </source>
</evidence>
<name>A0ABR4NWD2_9SACH</name>
<dbReference type="Gene3D" id="1.25.40.10">
    <property type="entry name" value="Tetratricopeptide repeat domain"/>
    <property type="match status" value="2"/>
</dbReference>
<dbReference type="Proteomes" id="UP001623330">
    <property type="component" value="Unassembled WGS sequence"/>
</dbReference>
<proteinExistence type="inferred from homology"/>
<comment type="similarity">
    <text evidence="5">Belongs to the YPP1 family.</text>
</comment>
<comment type="function">
    <text evidence="1">Involved in endocytosis.</text>
</comment>
<gene>
    <name evidence="7" type="ORF">RNJ44_04960</name>
</gene>
<evidence type="ECO:0000256" key="5">
    <source>
        <dbReference type="ARBA" id="ARBA00038251"/>
    </source>
</evidence>
<dbReference type="PANTHER" id="PTHR23083">
    <property type="entry name" value="TETRATRICOPEPTIDE REPEAT PROTEIN, TPR"/>
    <property type="match status" value="1"/>
</dbReference>
<reference evidence="7 8" key="1">
    <citation type="submission" date="2024-05" db="EMBL/GenBank/DDBJ databases">
        <title>Long read based assembly of the Candida bracarensis genome reveals expanded adhesin content.</title>
        <authorList>
            <person name="Marcet-Houben M."/>
            <person name="Ksiezopolska E."/>
            <person name="Gabaldon T."/>
        </authorList>
    </citation>
    <scope>NUCLEOTIDE SEQUENCE [LARGE SCALE GENOMIC DNA]</scope>
    <source>
        <strain evidence="7 8">CBM6</strain>
    </source>
</reference>
<protein>
    <recommendedName>
        <fullName evidence="6">Cargo-transport protein YPP1</fullName>
    </recommendedName>
</protein>
<keyword evidence="8" id="KW-1185">Reference proteome</keyword>
<organism evidence="7 8">
    <name type="scientific">Nakaseomyces bracarensis</name>
    <dbReference type="NCBI Taxonomy" id="273131"/>
    <lineage>
        <taxon>Eukaryota</taxon>
        <taxon>Fungi</taxon>
        <taxon>Dikarya</taxon>
        <taxon>Ascomycota</taxon>
        <taxon>Saccharomycotina</taxon>
        <taxon>Saccharomycetes</taxon>
        <taxon>Saccharomycetales</taxon>
        <taxon>Saccharomycetaceae</taxon>
        <taxon>Nakaseomyces</taxon>
    </lineage>
</organism>
<dbReference type="CDD" id="cd23270">
    <property type="entry name" value="YPP1"/>
    <property type="match status" value="1"/>
</dbReference>
<sequence>MFIRDVVVEALESRLLGAAEFHSTCNALDRALQVQFRMHYHIGTSAGVTEAVGKVLLGEIDKVEMLSRRFPLDKPLIDLINKILSNCEGIIQFYMGQFQRAGELLRLARKVELEKTFEEFDMYLGLENLYYTASLKQNDSQISEYLYENLFKVLSFVPSESQALSHQCLWMIAKRLQGHNNLENLSKRWTGENKALIYLVSIIASPKDDIAYSNFTKENDARFLQYGNSLVESIKFPKASQSNSYELEQFMLFLQVYFKNVVGDNIVSKEWYNFIVKAMSKTFQSINVAKTALFLIRKISPEGDSKKLKDFRKEALLNFVNFIKYSEKEFKLNKKYDDIVSMLVCYNFTLNSFGEKDNIENLFDYDQATERLLELLIYFYKEHNIPLSDKKQSLDILENPVRLAFPTHVANTLSQSWLTLYHLRINNVETLLSYDLLAYLANCVPIAKSMSEGLYTSTVFQYALTLARQRNIETAIKVLENLILEKRPNYYKAWHLLALCHSTKEDKETSYKIVCSVLEAMKENVDTLSIRDKFQFVYMKLTQLRIIKEMFGNPETLELVPEVFELYRSLFSNINDSKIKTENTSCNKDRLLKDIWLFVSAIYMEKDSTQDLDEAETAIKEAFEANKSTISSDCLSARAHLKIKQGNHVAALRDVEHAIDINPNDVGALIGFAQLIFDEVDDDCQDPLKSYYKLTPQNMSKKNNENDESKSIFFNVTDRSAATARLKLLLDCTVSSSPDAYHSPEIWWYLSQIHERLATREYKDCLMNCVRFEELKPISPLEYCNY</sequence>
<evidence type="ECO:0000256" key="2">
    <source>
        <dbReference type="ARBA" id="ARBA00004413"/>
    </source>
</evidence>
<evidence type="ECO:0000256" key="3">
    <source>
        <dbReference type="ARBA" id="ARBA00004463"/>
    </source>
</evidence>
<dbReference type="InterPro" id="IPR051722">
    <property type="entry name" value="Endocytosis_PI4K-reg_protein"/>
</dbReference>
<evidence type="ECO:0000256" key="4">
    <source>
        <dbReference type="ARBA" id="ARBA00022583"/>
    </source>
</evidence>
<dbReference type="EMBL" id="JBEVYD010000005">
    <property type="protein sequence ID" value="KAL3233044.1"/>
    <property type="molecule type" value="Genomic_DNA"/>
</dbReference>
<evidence type="ECO:0000256" key="6">
    <source>
        <dbReference type="ARBA" id="ARBA00039231"/>
    </source>
</evidence>
<evidence type="ECO:0000313" key="8">
    <source>
        <dbReference type="Proteomes" id="UP001623330"/>
    </source>
</evidence>
<dbReference type="InterPro" id="IPR019734">
    <property type="entry name" value="TPR_rpt"/>
</dbReference>
<dbReference type="SMART" id="SM00028">
    <property type="entry name" value="TPR"/>
    <property type="match status" value="2"/>
</dbReference>
<comment type="subcellular location">
    <subcellularLocation>
        <location evidence="2">Cell membrane</location>
        <topology evidence="2">Peripheral membrane protein</topology>
        <orientation evidence="2">Cytoplasmic side</orientation>
    </subcellularLocation>
    <subcellularLocation>
        <location evidence="3">Cytoplasmic granule</location>
    </subcellularLocation>
</comment>